<name>A0A7W3LM88_ACTNM</name>
<evidence type="ECO:0000313" key="2">
    <source>
        <dbReference type="Proteomes" id="UP000572680"/>
    </source>
</evidence>
<sequence length="255" mass="28038">MSETDAELARRWLAANGVVRTGPGEWDDNGVLRDVGAMAHAWAEETATVAAPGGGWDPAFALRLTFGLLDLLDHYWVTHELSHLVLTEPSVAGAFWAGCRRRLEAPEEPEALTYSLGVDWFEDARTVGTAFGETLGRDVGALRSPAPGLLHRARHVLTNSGPVPWELKRPVHETAVDVPELREALFRGLLHGYHDFYGKLEPSEALALLRRLRLPEGTEHLAALETVLAAGHRNHYASPEAWPRAGRNLPREPHG</sequence>
<dbReference type="AlphaFoldDB" id="A0A7W3LM88"/>
<protein>
    <submittedName>
        <fullName evidence="1">Uncharacterized protein</fullName>
    </submittedName>
</protein>
<dbReference type="Proteomes" id="UP000572680">
    <property type="component" value="Unassembled WGS sequence"/>
</dbReference>
<proteinExistence type="predicted"/>
<evidence type="ECO:0000313" key="1">
    <source>
        <dbReference type="EMBL" id="MBA8950750.1"/>
    </source>
</evidence>
<organism evidence="1 2">
    <name type="scientific">Actinomadura namibiensis</name>
    <dbReference type="NCBI Taxonomy" id="182080"/>
    <lineage>
        <taxon>Bacteria</taxon>
        <taxon>Bacillati</taxon>
        <taxon>Actinomycetota</taxon>
        <taxon>Actinomycetes</taxon>
        <taxon>Streptosporangiales</taxon>
        <taxon>Thermomonosporaceae</taxon>
        <taxon>Actinomadura</taxon>
    </lineage>
</organism>
<accession>A0A7W3LM88</accession>
<dbReference type="RefSeq" id="WP_182843101.1">
    <property type="nucleotide sequence ID" value="NZ_BAAALP010000053.1"/>
</dbReference>
<keyword evidence="2" id="KW-1185">Reference proteome</keyword>
<dbReference type="EMBL" id="JACJIA010000002">
    <property type="protein sequence ID" value="MBA8950750.1"/>
    <property type="molecule type" value="Genomic_DNA"/>
</dbReference>
<gene>
    <name evidence="1" type="ORF">HNR61_002363</name>
</gene>
<comment type="caution">
    <text evidence="1">The sequence shown here is derived from an EMBL/GenBank/DDBJ whole genome shotgun (WGS) entry which is preliminary data.</text>
</comment>
<reference evidence="1 2" key="1">
    <citation type="submission" date="2020-08" db="EMBL/GenBank/DDBJ databases">
        <title>Genomic Encyclopedia of Type Strains, Phase IV (KMG-IV): sequencing the most valuable type-strain genomes for metagenomic binning, comparative biology and taxonomic classification.</title>
        <authorList>
            <person name="Goeker M."/>
        </authorList>
    </citation>
    <scope>NUCLEOTIDE SEQUENCE [LARGE SCALE GENOMIC DNA]</scope>
    <source>
        <strain evidence="1 2">DSM 44197</strain>
    </source>
</reference>